<proteinExistence type="predicted"/>
<reference evidence="1 2" key="1">
    <citation type="submission" date="2019-05" db="EMBL/GenBank/DDBJ databases">
        <title>Draft genomes of eight strains of Campylobacter helveticus isolated from cats and a dog in New Zealand.</title>
        <authorList>
            <person name="Bojanic K."/>
            <person name="Midwinter A.C."/>
            <person name="Biggs P.J."/>
            <person name="Acke E."/>
            <person name="Cornelius A.J."/>
            <person name="Marshall J.C."/>
        </authorList>
    </citation>
    <scope>NUCLEOTIDE SEQUENCE [LARGE SCALE GENOMIC DNA]</scope>
    <source>
        <strain evidence="1 2">ACP123b</strain>
    </source>
</reference>
<accession>A0AAX2UIJ8</accession>
<dbReference type="Proteomes" id="UP000306813">
    <property type="component" value="Unassembled WGS sequence"/>
</dbReference>
<feature type="non-terminal residue" evidence="1">
    <location>
        <position position="1"/>
    </location>
</feature>
<name>A0AAX2UIJ8_9BACT</name>
<dbReference type="RefSeq" id="WP_139026950.1">
    <property type="nucleotide sequence ID" value="NZ_VDBS01000104.1"/>
</dbReference>
<dbReference type="EMBL" id="VDBS01000104">
    <property type="protein sequence ID" value="TNB54825.1"/>
    <property type="molecule type" value="Genomic_DNA"/>
</dbReference>
<evidence type="ECO:0000313" key="1">
    <source>
        <dbReference type="EMBL" id="TNB54825.1"/>
    </source>
</evidence>
<dbReference type="AlphaFoldDB" id="A0AAX2UIJ8"/>
<evidence type="ECO:0000313" key="2">
    <source>
        <dbReference type="Proteomes" id="UP000306813"/>
    </source>
</evidence>
<sequence>DKEQTIIKDNLYLYSVNEKAEFGSSGSIGMAQGELLELFHHQSRFVEDEKEGVVPLKVEYVKKKKYELEFIKEIQWELDRRKNIVGTEKGAELIIDEKASFAPGTYVELKADGLKENAHIVWVLAEIHNETRLQRILDGKEELEFKDVKFLKDESGYFHQCYKSNSKANRECNKIGFSLPLTRTNEEEFDKYYALVFAYEDKIKRLPNLSDAYKIIDMSFRVGFGRDDRVQELFTREKLKVFNIYHLNQQKSINSIEEANWFLRAILEDCKTGDFFTYLRTHPQLAGKIAYIYYRFDLINKEFLTSVSEKDKKAYLWDRDDKYSSTIINEILALEYKDGKSFKQFYTKLANDEDRNLKECEDFLQALTQTICEKFNLPLEKVVFFNKEPSTTLLFGAYGNNKIGLNRCLIKTHFETLVKTVFHECRHFYIEKYYHRHMDALSSYVFYSRKTYIDERVIFNGFHKFCDCSQKNLVDCIINRNQNAYEIQPNERDPRYVETFIARNL</sequence>
<organism evidence="1 2">
    <name type="scientific">Campylobacter helveticus</name>
    <dbReference type="NCBI Taxonomy" id="28898"/>
    <lineage>
        <taxon>Bacteria</taxon>
        <taxon>Pseudomonadati</taxon>
        <taxon>Campylobacterota</taxon>
        <taxon>Epsilonproteobacteria</taxon>
        <taxon>Campylobacterales</taxon>
        <taxon>Campylobacteraceae</taxon>
        <taxon>Campylobacter</taxon>
    </lineage>
</organism>
<gene>
    <name evidence="1" type="ORF">FDW42_09955</name>
</gene>
<comment type="caution">
    <text evidence="1">The sequence shown here is derived from an EMBL/GenBank/DDBJ whole genome shotgun (WGS) entry which is preliminary data.</text>
</comment>
<protein>
    <submittedName>
        <fullName evidence="1">Uncharacterized protein</fullName>
    </submittedName>
</protein>